<dbReference type="AlphaFoldDB" id="A0A370G5S0"/>
<feature type="domain" description="N-acetyltransferase" evidence="1">
    <location>
        <begin position="1"/>
        <end position="135"/>
    </location>
</feature>
<dbReference type="PANTHER" id="PTHR43617">
    <property type="entry name" value="L-AMINO ACID N-ACETYLTRANSFERASE"/>
    <property type="match status" value="1"/>
</dbReference>
<accession>A0A370G5S0</accession>
<dbReference type="InterPro" id="IPR000182">
    <property type="entry name" value="GNAT_dom"/>
</dbReference>
<dbReference type="CDD" id="cd04301">
    <property type="entry name" value="NAT_SF"/>
    <property type="match status" value="2"/>
</dbReference>
<comment type="caution">
    <text evidence="2">The sequence shown here is derived from an EMBL/GenBank/DDBJ whole genome shotgun (WGS) entry which is preliminary data.</text>
</comment>
<dbReference type="RefSeq" id="WP_114746721.1">
    <property type="nucleotide sequence ID" value="NZ_QQAY01000015.1"/>
</dbReference>
<dbReference type="SUPFAM" id="SSF55729">
    <property type="entry name" value="Acyl-CoA N-acyltransferases (Nat)"/>
    <property type="match status" value="2"/>
</dbReference>
<evidence type="ECO:0000313" key="3">
    <source>
        <dbReference type="Proteomes" id="UP000255326"/>
    </source>
</evidence>
<dbReference type="Pfam" id="PF00583">
    <property type="entry name" value="Acetyltransf_1"/>
    <property type="match status" value="2"/>
</dbReference>
<protein>
    <submittedName>
        <fullName evidence="2">Acetyltransferase (GNAT) family protein</fullName>
    </submittedName>
</protein>
<evidence type="ECO:0000313" key="2">
    <source>
        <dbReference type="EMBL" id="RDI39105.1"/>
    </source>
</evidence>
<organism evidence="2 3">
    <name type="scientific">Falsibacillus pallidus</name>
    <dbReference type="NCBI Taxonomy" id="493781"/>
    <lineage>
        <taxon>Bacteria</taxon>
        <taxon>Bacillati</taxon>
        <taxon>Bacillota</taxon>
        <taxon>Bacilli</taxon>
        <taxon>Bacillales</taxon>
        <taxon>Bacillaceae</taxon>
        <taxon>Falsibacillus</taxon>
    </lineage>
</organism>
<dbReference type="GO" id="GO:0008999">
    <property type="term" value="F:protein-N-terminal-alanine acetyltransferase activity"/>
    <property type="evidence" value="ECO:0007669"/>
    <property type="project" value="TreeGrafter"/>
</dbReference>
<dbReference type="PROSITE" id="PS51186">
    <property type="entry name" value="GNAT"/>
    <property type="match status" value="2"/>
</dbReference>
<dbReference type="Gene3D" id="3.40.630.30">
    <property type="match status" value="1"/>
</dbReference>
<dbReference type="InterPro" id="IPR050276">
    <property type="entry name" value="MshD_Acetyltransferase"/>
</dbReference>
<sequence>MLTSKKLKDIEKLQKECEAHDGIQLKLNWEMLKERNSDQLDFFYYEGDELIGFLGLYGFGSTVEVCGMVKPSERRKGHFKKLFHDGMESVKNNGFKRILLNTPAGSASGKSFVKSVGAEHKFSEHQMKWQEQPLKETEGFTLRPAVPEDLDARVHLSVTGFGVSEADAREMESRTSNRADTKVYMIDVNGSTIGKIRISLEEGGKEAWIYGFAISPEQRGKGIGRKVLNKVVNDHIAEGRSVHLEVETKNDHALGLYESVGFKTVHAQEYYSYSL</sequence>
<keyword evidence="3" id="KW-1185">Reference proteome</keyword>
<name>A0A370G5S0_9BACI</name>
<feature type="domain" description="N-acetyltransferase" evidence="1">
    <location>
        <begin position="140"/>
        <end position="275"/>
    </location>
</feature>
<evidence type="ECO:0000259" key="1">
    <source>
        <dbReference type="PROSITE" id="PS51186"/>
    </source>
</evidence>
<proteinExistence type="predicted"/>
<dbReference type="PANTHER" id="PTHR43617:SF20">
    <property type="entry name" value="N-ALPHA-ACETYLTRANSFERASE RIMI"/>
    <property type="match status" value="1"/>
</dbReference>
<keyword evidence="2" id="KW-0808">Transferase</keyword>
<reference evidence="2 3" key="1">
    <citation type="submission" date="2018-07" db="EMBL/GenBank/DDBJ databases">
        <title>Genomic Encyclopedia of Type Strains, Phase IV (KMG-IV): sequencing the most valuable type-strain genomes for metagenomic binning, comparative biology and taxonomic classification.</title>
        <authorList>
            <person name="Goeker M."/>
        </authorList>
    </citation>
    <scope>NUCLEOTIDE SEQUENCE [LARGE SCALE GENOMIC DNA]</scope>
    <source>
        <strain evidence="2 3">DSM 25281</strain>
    </source>
</reference>
<gene>
    <name evidence="2" type="ORF">DFR59_11512</name>
</gene>
<dbReference type="OrthoDB" id="7163760at2"/>
<dbReference type="InterPro" id="IPR016181">
    <property type="entry name" value="Acyl_CoA_acyltransferase"/>
</dbReference>
<dbReference type="Proteomes" id="UP000255326">
    <property type="component" value="Unassembled WGS sequence"/>
</dbReference>
<dbReference type="EMBL" id="QQAY01000015">
    <property type="protein sequence ID" value="RDI39105.1"/>
    <property type="molecule type" value="Genomic_DNA"/>
</dbReference>